<dbReference type="PANTHER" id="PTHR45783">
    <property type="entry name" value="KINESIN LIGHT CHAIN"/>
    <property type="match status" value="1"/>
</dbReference>
<dbReference type="PROSITE" id="PS50005">
    <property type="entry name" value="TPR"/>
    <property type="match status" value="2"/>
</dbReference>
<evidence type="ECO:0000256" key="9">
    <source>
        <dbReference type="ARBA" id="ARBA00023212"/>
    </source>
</evidence>
<keyword evidence="5" id="KW-0677">Repeat</keyword>
<keyword evidence="3" id="KW-0963">Cytoplasm</keyword>
<dbReference type="InterPro" id="IPR019734">
    <property type="entry name" value="TPR_rpt"/>
</dbReference>
<dbReference type="STRING" id="1548547.BA177_17075"/>
<keyword evidence="13" id="KW-1185">Reference proteome</keyword>
<evidence type="ECO:0000256" key="4">
    <source>
        <dbReference type="ARBA" id="ARBA00022701"/>
    </source>
</evidence>
<organism evidence="12 13">
    <name type="scientific">Woeseia oceani</name>
    <dbReference type="NCBI Taxonomy" id="1548547"/>
    <lineage>
        <taxon>Bacteria</taxon>
        <taxon>Pseudomonadati</taxon>
        <taxon>Pseudomonadota</taxon>
        <taxon>Gammaproteobacteria</taxon>
        <taxon>Woeseiales</taxon>
        <taxon>Woeseiaceae</taxon>
        <taxon>Woeseia</taxon>
    </lineage>
</organism>
<dbReference type="Pfam" id="PF20703">
    <property type="entry name" value="nSTAND1"/>
    <property type="match status" value="1"/>
</dbReference>
<dbReference type="InterPro" id="IPR002151">
    <property type="entry name" value="Kinesin_light"/>
</dbReference>
<evidence type="ECO:0000256" key="2">
    <source>
        <dbReference type="ARBA" id="ARBA00009622"/>
    </source>
</evidence>
<feature type="domain" description="Novel STAND NTPase 1" evidence="11">
    <location>
        <begin position="209"/>
        <end position="632"/>
    </location>
</feature>
<evidence type="ECO:0000256" key="1">
    <source>
        <dbReference type="ARBA" id="ARBA00004245"/>
    </source>
</evidence>
<evidence type="ECO:0000256" key="5">
    <source>
        <dbReference type="ARBA" id="ARBA00022737"/>
    </source>
</evidence>
<comment type="subcellular location">
    <subcellularLocation>
        <location evidence="1">Cytoplasm</location>
        <location evidence="1">Cytoskeleton</location>
    </subcellularLocation>
</comment>
<keyword evidence="9" id="KW-0206">Cytoskeleton</keyword>
<dbReference type="Proteomes" id="UP000092695">
    <property type="component" value="Chromosome"/>
</dbReference>
<accession>A0A193LJI1</accession>
<name>A0A193LJI1_9GAMM</name>
<dbReference type="OrthoDB" id="9782895at2"/>
<dbReference type="GO" id="GO:0019894">
    <property type="term" value="F:kinesin binding"/>
    <property type="evidence" value="ECO:0007669"/>
    <property type="project" value="TreeGrafter"/>
</dbReference>
<dbReference type="GO" id="GO:0007018">
    <property type="term" value="P:microtubule-based movement"/>
    <property type="evidence" value="ECO:0007669"/>
    <property type="project" value="TreeGrafter"/>
</dbReference>
<dbReference type="EMBL" id="CP016268">
    <property type="protein sequence ID" value="ANO52672.1"/>
    <property type="molecule type" value="Genomic_DNA"/>
</dbReference>
<keyword evidence="4" id="KW-0493">Microtubule</keyword>
<dbReference type="InterPro" id="IPR011990">
    <property type="entry name" value="TPR-like_helical_dom_sf"/>
</dbReference>
<dbReference type="GO" id="GO:0005874">
    <property type="term" value="C:microtubule"/>
    <property type="evidence" value="ECO:0007669"/>
    <property type="project" value="UniProtKB-KW"/>
</dbReference>
<dbReference type="Pfam" id="PF13424">
    <property type="entry name" value="TPR_12"/>
    <property type="match status" value="4"/>
</dbReference>
<evidence type="ECO:0000256" key="7">
    <source>
        <dbReference type="ARBA" id="ARBA00023054"/>
    </source>
</evidence>
<comment type="similarity">
    <text evidence="2">Belongs to the kinesin light chain family.</text>
</comment>
<gene>
    <name evidence="12" type="ORF">BA177_17075</name>
</gene>
<evidence type="ECO:0000256" key="3">
    <source>
        <dbReference type="ARBA" id="ARBA00022490"/>
    </source>
</evidence>
<evidence type="ECO:0000256" key="8">
    <source>
        <dbReference type="ARBA" id="ARBA00023175"/>
    </source>
</evidence>
<feature type="repeat" description="TPR" evidence="10">
    <location>
        <begin position="810"/>
        <end position="843"/>
    </location>
</feature>
<dbReference type="SMART" id="SM00028">
    <property type="entry name" value="TPR"/>
    <property type="match status" value="9"/>
</dbReference>
<dbReference type="GO" id="GO:0005871">
    <property type="term" value="C:kinesin complex"/>
    <property type="evidence" value="ECO:0007669"/>
    <property type="project" value="InterPro"/>
</dbReference>
<keyword evidence="6 10" id="KW-0802">TPR repeat</keyword>
<evidence type="ECO:0000313" key="12">
    <source>
        <dbReference type="EMBL" id="ANO52672.1"/>
    </source>
</evidence>
<keyword evidence="7" id="KW-0175">Coiled coil</keyword>
<reference evidence="12 13" key="1">
    <citation type="submission" date="2016-06" db="EMBL/GenBank/DDBJ databases">
        <title>Complete genome sequence of a deep-branching marine Gamma Proteobacterium Woeseia oceani type strain XK5.</title>
        <authorList>
            <person name="Mu D."/>
            <person name="Du Z."/>
        </authorList>
    </citation>
    <scope>NUCLEOTIDE SEQUENCE [LARGE SCALE GENOMIC DNA]</scope>
    <source>
        <strain evidence="12 13">XK5</strain>
    </source>
</reference>
<dbReference type="KEGG" id="woc:BA177_17075"/>
<evidence type="ECO:0000256" key="10">
    <source>
        <dbReference type="PROSITE-ProRule" id="PRU00339"/>
    </source>
</evidence>
<protein>
    <recommendedName>
        <fullName evidence="11">Novel STAND NTPase 1 domain-containing protein</fullName>
    </recommendedName>
</protein>
<dbReference type="SUPFAM" id="SSF48452">
    <property type="entry name" value="TPR-like"/>
    <property type="match status" value="3"/>
</dbReference>
<proteinExistence type="inferred from homology"/>
<dbReference type="InterPro" id="IPR049052">
    <property type="entry name" value="nSTAND1"/>
</dbReference>
<evidence type="ECO:0000259" key="11">
    <source>
        <dbReference type="Pfam" id="PF20703"/>
    </source>
</evidence>
<dbReference type="GO" id="GO:0005737">
    <property type="term" value="C:cytoplasm"/>
    <property type="evidence" value="ECO:0007669"/>
    <property type="project" value="TreeGrafter"/>
</dbReference>
<feature type="repeat" description="TPR" evidence="10">
    <location>
        <begin position="768"/>
        <end position="801"/>
    </location>
</feature>
<dbReference type="PRINTS" id="PR00381">
    <property type="entry name" value="KINESINLIGHT"/>
</dbReference>
<sequence length="1211" mass="134905">MSVKTLQFFISSPGDVFEERAIANRVIERLQSEYIGKVVLEPVLWEHQPLVATSTFQHQIAKPSDTDVVIAILWSRLGTKLPKQFVRADGSRYESGTEYEFEEAMAGFRENGKPDLLVYRKTAPPSVRLDDEAELMERLGQKKKLDVFIEKWFHDRDEGTLTAAFHQFESPSDFEELLENHLHRLIERHLPKSMSSTSEARAVWRKGSPFRGLEAFEFEHAPVFFGRTKAVSDILQGLRNQAADRRSFILILGMSGGGKSSVVRAGVLPMLTKPGVIEGVGLWRRAVFRPTDVRGDLFTGLAKALLREHALPTLADDGDATAELAKILRDSPKAATSMIRNALQREEAMNEGANNARLALVIDQMEEMYTQDEILPKDRKAFVDVLDALARCGRVWVLCTLRSDFYPRLANLPKLGALKEGDGQYDLMPPTASEIGQMIRLPTRAAGLRFEEDPTSSERLDDNLRDAAADHPEVLPLLQFTLEELYQRRTEDGLLTLSAYRELGGVEGSLAQRAETVFKDLPDDVEAELPKVLNALVSIEHNGHESIGRKRAPWSQATSGKSRELVEAFVKNRLFVTELADDGSAVVTVAHEALLWHWPRVHDWVAQNRENLRIRGRISTAADRWNAEDRASDLLLPAGKPLVEAESLLEQDYELPENEASYIHASIAKAKRFQRLKAGVVTGIAILGVLAASSAYLANQQRDLANAARLRAEVDAETALQTTDFMVGLFEVSDPSESLGNSITAREIMDKGAVRIREELAGQPVVQATLMETMGAVYTSLGLYEQAAGLLQTALELRREVFGNQHVEVARSLDRLGQVLKLKAEYPAAEKLYREALEIRRELLGNENADTAHSVYQLADLLGRRGNFAEAEPLIRESLDIRSRLHREKSPEMAEGLEGLALNLYDQGNYEESIPLMREALALRRELHDGPHPDLAEAINNLGFLLGEAGEYRESEELMREALAMKRTLLGNSHPEIAMGLNNLAFSLHDRKEYAEAETRYREALTMQRELLGNDHPDVAGTLNNLAFLAYETGDLDTAIELSRESLDVYRRSLSPEHPSVARGMSNLAMWMIEDREYDAAEPLLLETIELRTRSLGTDHPDVAASLSLLASLYIETGRFAEAYELAVEAHRNCIDALGPEHWRTAAAASAEGAALSGLGRNNEAEPMLLQAVAILGADSGALPFFVRNATRWLAGHYMQTGQKEQAKKYQ</sequence>
<dbReference type="Pfam" id="PF13374">
    <property type="entry name" value="TPR_10"/>
    <property type="match status" value="1"/>
</dbReference>
<dbReference type="PANTHER" id="PTHR45783:SF3">
    <property type="entry name" value="KINESIN LIGHT CHAIN"/>
    <property type="match status" value="1"/>
</dbReference>
<dbReference type="InterPro" id="IPR027417">
    <property type="entry name" value="P-loop_NTPase"/>
</dbReference>
<evidence type="ECO:0000256" key="6">
    <source>
        <dbReference type="ARBA" id="ARBA00022803"/>
    </source>
</evidence>
<evidence type="ECO:0000313" key="13">
    <source>
        <dbReference type="Proteomes" id="UP000092695"/>
    </source>
</evidence>
<keyword evidence="8" id="KW-0505">Motor protein</keyword>
<dbReference type="AlphaFoldDB" id="A0A193LJI1"/>
<dbReference type="Gene3D" id="1.25.40.10">
    <property type="entry name" value="Tetratricopeptide repeat domain"/>
    <property type="match status" value="3"/>
</dbReference>
<dbReference type="SUPFAM" id="SSF52540">
    <property type="entry name" value="P-loop containing nucleoside triphosphate hydrolases"/>
    <property type="match status" value="1"/>
</dbReference>